<name>A0A7S1XLC8_9STRA</name>
<reference evidence="2" key="1">
    <citation type="submission" date="2021-01" db="EMBL/GenBank/DDBJ databases">
        <authorList>
            <person name="Corre E."/>
            <person name="Pelletier E."/>
            <person name="Niang G."/>
            <person name="Scheremetjew M."/>
            <person name="Finn R."/>
            <person name="Kale V."/>
            <person name="Holt S."/>
            <person name="Cochrane G."/>
            <person name="Meng A."/>
            <person name="Brown T."/>
            <person name="Cohen L."/>
        </authorList>
    </citation>
    <scope>NUCLEOTIDE SEQUENCE</scope>
    <source>
        <strain evidence="2">CCMP2877</strain>
    </source>
</reference>
<evidence type="ECO:0000256" key="1">
    <source>
        <dbReference type="SAM" id="MobiDB-lite"/>
    </source>
</evidence>
<feature type="compositionally biased region" description="Basic residues" evidence="1">
    <location>
        <begin position="201"/>
        <end position="219"/>
    </location>
</feature>
<feature type="compositionally biased region" description="Acidic residues" evidence="1">
    <location>
        <begin position="181"/>
        <end position="197"/>
    </location>
</feature>
<proteinExistence type="predicted"/>
<dbReference type="EMBL" id="HBGJ01005202">
    <property type="protein sequence ID" value="CAD9244811.1"/>
    <property type="molecule type" value="Transcribed_RNA"/>
</dbReference>
<dbReference type="AlphaFoldDB" id="A0A7S1XLC8"/>
<sequence length="219" mass="23524">MEPQQALSALLNEHLRVPEKLRPLVYPGGKAADLLDLSALFPTAAARSAARRELKGRAGSKAHGHLTLSADLDVERRVLRVKRFALATKPQQLLLDLEGALTKLTLDEIEPELRRQLSAAAGIGEEELPAFLTAALNRAYALKVLLGAGSPFSIVIDGAEPAASADGAVAQVRKLLKAGNDEGDDEGDDDDEEEEEEVPKGKRAGGKAKKANKKRRRKD</sequence>
<feature type="region of interest" description="Disordered" evidence="1">
    <location>
        <begin position="176"/>
        <end position="219"/>
    </location>
</feature>
<accession>A0A7S1XLC8</accession>
<protein>
    <submittedName>
        <fullName evidence="2">Uncharacterized protein</fullName>
    </submittedName>
</protein>
<evidence type="ECO:0000313" key="2">
    <source>
        <dbReference type="EMBL" id="CAD9244811.1"/>
    </source>
</evidence>
<organism evidence="2">
    <name type="scientific">Phaeomonas parva</name>
    <dbReference type="NCBI Taxonomy" id="124430"/>
    <lineage>
        <taxon>Eukaryota</taxon>
        <taxon>Sar</taxon>
        <taxon>Stramenopiles</taxon>
        <taxon>Ochrophyta</taxon>
        <taxon>Pinguiophyceae</taxon>
        <taxon>Pinguiochrysidales</taxon>
        <taxon>Pinguiochrysidaceae</taxon>
        <taxon>Phaeomonas</taxon>
    </lineage>
</organism>
<gene>
    <name evidence="2" type="ORF">PPAR1163_LOCUS3159</name>
</gene>